<name>A0A917EWW0_9MICO</name>
<organism evidence="1 2">
    <name type="scientific">Subtercola lobariae</name>
    <dbReference type="NCBI Taxonomy" id="1588641"/>
    <lineage>
        <taxon>Bacteria</taxon>
        <taxon>Bacillati</taxon>
        <taxon>Actinomycetota</taxon>
        <taxon>Actinomycetes</taxon>
        <taxon>Micrococcales</taxon>
        <taxon>Microbacteriaceae</taxon>
        <taxon>Subtercola</taxon>
    </lineage>
</organism>
<gene>
    <name evidence="1" type="ORF">GCM10011399_22050</name>
</gene>
<dbReference type="EMBL" id="BMGP01000004">
    <property type="protein sequence ID" value="GGF28451.1"/>
    <property type="molecule type" value="Genomic_DNA"/>
</dbReference>
<comment type="caution">
    <text evidence="1">The sequence shown here is derived from an EMBL/GenBank/DDBJ whole genome shotgun (WGS) entry which is preliminary data.</text>
</comment>
<dbReference type="AlphaFoldDB" id="A0A917EWW0"/>
<keyword evidence="2" id="KW-1185">Reference proteome</keyword>
<evidence type="ECO:0000313" key="2">
    <source>
        <dbReference type="Proteomes" id="UP000598775"/>
    </source>
</evidence>
<evidence type="ECO:0000313" key="1">
    <source>
        <dbReference type="EMBL" id="GGF28451.1"/>
    </source>
</evidence>
<dbReference type="RefSeq" id="WP_188678264.1">
    <property type="nucleotide sequence ID" value="NZ_BMGP01000004.1"/>
</dbReference>
<accession>A0A917EWW0</accession>
<dbReference type="Proteomes" id="UP000598775">
    <property type="component" value="Unassembled WGS sequence"/>
</dbReference>
<proteinExistence type="predicted"/>
<reference evidence="1 2" key="1">
    <citation type="journal article" date="2014" name="Int. J. Syst. Evol. Microbiol.">
        <title>Complete genome sequence of Corynebacterium casei LMG S-19264T (=DSM 44701T), isolated from a smear-ripened cheese.</title>
        <authorList>
            <consortium name="US DOE Joint Genome Institute (JGI-PGF)"/>
            <person name="Walter F."/>
            <person name="Albersmeier A."/>
            <person name="Kalinowski J."/>
            <person name="Ruckert C."/>
        </authorList>
    </citation>
    <scope>NUCLEOTIDE SEQUENCE [LARGE SCALE GENOMIC DNA]</scope>
    <source>
        <strain evidence="1 2">CGMCC 1.12976</strain>
    </source>
</reference>
<sequence>MVQITMRDERMLDWLAIVRIADIEAIRWALGAYLGTGQPVAVRRANHWVNRLMQAGLLDRARPTFRDSSIVWATHQAIGKPAPNLFRQTTRHEVAVALISARYLAAGFTWNRDRKPSGMLEHQADGVAQKGDHIELIEVELTPKTWQRYKQIFDNHTYRLDRENITQISYYCTAEAARIVNREADKYIFRTQRHRLRAESAYDVRGHWTALNHIKVDQSQDLSEG</sequence>
<protein>
    <submittedName>
        <fullName evidence="1">Uncharacterized protein</fullName>
    </submittedName>
</protein>